<dbReference type="OrthoDB" id="2555955at2759"/>
<evidence type="ECO:0008006" key="4">
    <source>
        <dbReference type="Google" id="ProtNLM"/>
    </source>
</evidence>
<sequence length="127" mass="13815">MLFGSSPHLPSSLSLPLAHSLPWSHSALIMTHADPCMVGMANPASTFCIQQGGTLEIRKDAEGNQIGFCKLPDGTVVEEWEFFRSKMEAEDQNDQVSIQLIDPASETSVQQAGTLDVRKEAKEAKEA</sequence>
<feature type="compositionally biased region" description="Basic and acidic residues" evidence="1">
    <location>
        <begin position="116"/>
        <end position="127"/>
    </location>
</feature>
<dbReference type="KEGG" id="uma:UMAG_11961"/>
<evidence type="ECO:0000313" key="2">
    <source>
        <dbReference type="EMBL" id="KIS68054.1"/>
    </source>
</evidence>
<dbReference type="EMBL" id="CM003149">
    <property type="protein sequence ID" value="KIS68054.1"/>
    <property type="molecule type" value="Genomic_DNA"/>
</dbReference>
<accession>A0A0D1DV06</accession>
<proteinExistence type="predicted"/>
<dbReference type="Pfam" id="PF03891">
    <property type="entry name" value="DUF333"/>
    <property type="match status" value="1"/>
</dbReference>
<evidence type="ECO:0000313" key="3">
    <source>
        <dbReference type="Proteomes" id="UP000000561"/>
    </source>
</evidence>
<name>A0A0D1DV06_MYCMD</name>
<dbReference type="VEuPathDB" id="FungiDB:UMAG_11961"/>
<dbReference type="RefSeq" id="XP_011390351.1">
    <property type="nucleotide sequence ID" value="XM_011392049.1"/>
</dbReference>
<gene>
    <name evidence="2" type="ORF">UMAG_11961</name>
</gene>
<dbReference type="PANTHER" id="PTHR38008:SF2">
    <property type="entry name" value="HEMOLYSIN"/>
    <property type="match status" value="1"/>
</dbReference>
<dbReference type="InterPro" id="IPR005590">
    <property type="entry name" value="DUF333"/>
</dbReference>
<dbReference type="Proteomes" id="UP000000561">
    <property type="component" value="Chromosome 10"/>
</dbReference>
<reference evidence="2 3" key="1">
    <citation type="journal article" date="2006" name="Nature">
        <title>Insights from the genome of the biotrophic fungal plant pathogen Ustilago maydis.</title>
        <authorList>
            <person name="Kamper J."/>
            <person name="Kahmann R."/>
            <person name="Bolker M."/>
            <person name="Ma L.J."/>
            <person name="Brefort T."/>
            <person name="Saville B.J."/>
            <person name="Banuett F."/>
            <person name="Kronstad J.W."/>
            <person name="Gold S.E."/>
            <person name="Muller O."/>
            <person name="Perlin M.H."/>
            <person name="Wosten H.A."/>
            <person name="de Vries R."/>
            <person name="Ruiz-Herrera J."/>
            <person name="Reynaga-Pena C.G."/>
            <person name="Snetselaar K."/>
            <person name="McCann M."/>
            <person name="Perez-Martin J."/>
            <person name="Feldbrugge M."/>
            <person name="Basse C.W."/>
            <person name="Steinberg G."/>
            <person name="Ibeas J.I."/>
            <person name="Holloman W."/>
            <person name="Guzman P."/>
            <person name="Farman M."/>
            <person name="Stajich J.E."/>
            <person name="Sentandreu R."/>
            <person name="Gonzalez-Prieto J.M."/>
            <person name="Kennell J.C."/>
            <person name="Molina L."/>
            <person name="Schirawski J."/>
            <person name="Mendoza-Mendoza A."/>
            <person name="Greilinger D."/>
            <person name="Munch K."/>
            <person name="Rossel N."/>
            <person name="Scherer M."/>
            <person name="Vranes M."/>
            <person name="Ladendorf O."/>
            <person name="Vincon V."/>
            <person name="Fuchs U."/>
            <person name="Sandrock B."/>
            <person name="Meng S."/>
            <person name="Ho E.C."/>
            <person name="Cahill M.J."/>
            <person name="Boyce K.J."/>
            <person name="Klose J."/>
            <person name="Klosterman S.J."/>
            <person name="Deelstra H.J."/>
            <person name="Ortiz-Castellanos L."/>
            <person name="Li W."/>
            <person name="Sanchez-Alonso P."/>
            <person name="Schreier P.H."/>
            <person name="Hauser-Hahn I."/>
            <person name="Vaupel M."/>
            <person name="Koopmann E."/>
            <person name="Friedrich G."/>
            <person name="Voss H."/>
            <person name="Schluter T."/>
            <person name="Margolis J."/>
            <person name="Platt D."/>
            <person name="Swimmer C."/>
            <person name="Gnirke A."/>
            <person name="Chen F."/>
            <person name="Vysotskaia V."/>
            <person name="Mannhaupt G."/>
            <person name="Guldener U."/>
            <person name="Munsterkotter M."/>
            <person name="Haase D."/>
            <person name="Oesterheld M."/>
            <person name="Mewes H.W."/>
            <person name="Mauceli E.W."/>
            <person name="DeCaprio D."/>
            <person name="Wade C.M."/>
            <person name="Butler J."/>
            <person name="Young S."/>
            <person name="Jaffe D.B."/>
            <person name="Calvo S."/>
            <person name="Nusbaum C."/>
            <person name="Galagan J."/>
            <person name="Birren B.W."/>
        </authorList>
    </citation>
    <scope>NUCLEOTIDE SEQUENCE [LARGE SCALE GENOMIC DNA]</scope>
    <source>
        <strain evidence="3">DSM 14603 / FGSC 9021 / UM521</strain>
    </source>
</reference>
<dbReference type="AlphaFoldDB" id="A0A0D1DV06"/>
<evidence type="ECO:0000256" key="1">
    <source>
        <dbReference type="SAM" id="MobiDB-lite"/>
    </source>
</evidence>
<dbReference type="InParanoid" id="A0A0D1DV06"/>
<protein>
    <recommendedName>
        <fullName evidence="4">DUF333 domain-containing protein</fullName>
    </recommendedName>
</protein>
<dbReference type="PANTHER" id="PTHR38008">
    <property type="entry name" value="HEMOLYSIN-RELATED"/>
    <property type="match status" value="1"/>
</dbReference>
<organism evidence="2 3">
    <name type="scientific">Mycosarcoma maydis</name>
    <name type="common">Corn smut fungus</name>
    <name type="synonym">Ustilago maydis</name>
    <dbReference type="NCBI Taxonomy" id="5270"/>
    <lineage>
        <taxon>Eukaryota</taxon>
        <taxon>Fungi</taxon>
        <taxon>Dikarya</taxon>
        <taxon>Basidiomycota</taxon>
        <taxon>Ustilaginomycotina</taxon>
        <taxon>Ustilaginomycetes</taxon>
        <taxon>Ustilaginales</taxon>
        <taxon>Ustilaginaceae</taxon>
        <taxon>Mycosarcoma</taxon>
    </lineage>
</organism>
<dbReference type="GeneID" id="23567764"/>
<keyword evidence="3" id="KW-1185">Reference proteome</keyword>
<feature type="region of interest" description="Disordered" evidence="1">
    <location>
        <begin position="107"/>
        <end position="127"/>
    </location>
</feature>